<reference evidence="2 3" key="1">
    <citation type="submission" date="2017-06" db="EMBL/GenBank/DDBJ databases">
        <authorList>
            <person name="Kim H.J."/>
            <person name="Triplett B.A."/>
        </authorList>
    </citation>
    <scope>NUCLEOTIDE SEQUENCE [LARGE SCALE GENOMIC DNA]</scope>
    <source>
        <strain evidence="2 3">B29T1</strain>
    </source>
</reference>
<protein>
    <submittedName>
        <fullName evidence="2">MxaK protein</fullName>
    </submittedName>
</protein>
<evidence type="ECO:0000313" key="3">
    <source>
        <dbReference type="Proteomes" id="UP000197065"/>
    </source>
</evidence>
<name>A0A212R0G9_9PROT</name>
<feature type="region of interest" description="Disordered" evidence="1">
    <location>
        <begin position="155"/>
        <end position="185"/>
    </location>
</feature>
<dbReference type="Proteomes" id="UP000197065">
    <property type="component" value="Unassembled WGS sequence"/>
</dbReference>
<evidence type="ECO:0000256" key="1">
    <source>
        <dbReference type="SAM" id="MobiDB-lite"/>
    </source>
</evidence>
<dbReference type="AlphaFoldDB" id="A0A212R0G9"/>
<organism evidence="2 3">
    <name type="scientific">Arboricoccus pini</name>
    <dbReference type="NCBI Taxonomy" id="1963835"/>
    <lineage>
        <taxon>Bacteria</taxon>
        <taxon>Pseudomonadati</taxon>
        <taxon>Pseudomonadota</taxon>
        <taxon>Alphaproteobacteria</taxon>
        <taxon>Geminicoccales</taxon>
        <taxon>Geminicoccaceae</taxon>
        <taxon>Arboricoccus</taxon>
    </lineage>
</organism>
<dbReference type="RefSeq" id="WP_133063865.1">
    <property type="nucleotide sequence ID" value="NZ_FYEH01000004.1"/>
</dbReference>
<accession>A0A212R0G9</accession>
<dbReference type="EMBL" id="FYEH01000004">
    <property type="protein sequence ID" value="SNB65505.1"/>
    <property type="molecule type" value="Genomic_DNA"/>
</dbReference>
<gene>
    <name evidence="2" type="ORF">SAMN07250955_104280</name>
</gene>
<evidence type="ECO:0000313" key="2">
    <source>
        <dbReference type="EMBL" id="SNB65505.1"/>
    </source>
</evidence>
<keyword evidence="3" id="KW-1185">Reference proteome</keyword>
<proteinExistence type="predicted"/>
<dbReference type="OrthoDB" id="5567017at2"/>
<sequence length="185" mass="20458">MRWLQGSLFTILPVLLGLGLLAQAWQLGAKIHDNRTIEALAGTEDRAVPLNARGEVLLARGRFLLFRDRIDETIPILDTLARRGDASTASKLTFDMANARVRRAFAAIERDDTDKAAAEIVLARNGYRDVLRQDPGAWNAKQNLDVASRLVRDFPKLAPNEDAEEPAPPSSDLWTELPAQPRGLP</sequence>